<keyword evidence="3 5" id="KW-1133">Transmembrane helix</keyword>
<dbReference type="PANTHER" id="PTHR11814">
    <property type="entry name" value="SULFATE TRANSPORTER"/>
    <property type="match status" value="1"/>
</dbReference>
<dbReference type="Pfam" id="PF01740">
    <property type="entry name" value="STAS"/>
    <property type="match status" value="1"/>
</dbReference>
<evidence type="ECO:0000256" key="3">
    <source>
        <dbReference type="ARBA" id="ARBA00022989"/>
    </source>
</evidence>
<feature type="transmembrane region" description="Helical" evidence="5">
    <location>
        <begin position="51"/>
        <end position="72"/>
    </location>
</feature>
<feature type="domain" description="STAS" evidence="6">
    <location>
        <begin position="467"/>
        <end position="576"/>
    </location>
</feature>
<feature type="transmembrane region" description="Helical" evidence="5">
    <location>
        <begin position="79"/>
        <end position="100"/>
    </location>
</feature>
<dbReference type="InterPro" id="IPR011547">
    <property type="entry name" value="SLC26A/SulP_dom"/>
</dbReference>
<accession>A0AAW4FWF9</accession>
<dbReference type="AlphaFoldDB" id="A0AAW4FWF9"/>
<feature type="transmembrane region" description="Helical" evidence="5">
    <location>
        <begin position="106"/>
        <end position="136"/>
    </location>
</feature>
<feature type="transmembrane region" description="Helical" evidence="5">
    <location>
        <begin position="317"/>
        <end position="335"/>
    </location>
</feature>
<feature type="transmembrane region" description="Helical" evidence="5">
    <location>
        <begin position="148"/>
        <end position="170"/>
    </location>
</feature>
<dbReference type="Gene3D" id="3.30.750.24">
    <property type="entry name" value="STAS domain"/>
    <property type="match status" value="1"/>
</dbReference>
<dbReference type="GO" id="GO:0016020">
    <property type="term" value="C:membrane"/>
    <property type="evidence" value="ECO:0007669"/>
    <property type="project" value="UniProtKB-SubCell"/>
</dbReference>
<dbReference type="InterPro" id="IPR001902">
    <property type="entry name" value="SLC26A/SulP_fam"/>
</dbReference>
<dbReference type="EMBL" id="WXFA01000049">
    <property type="protein sequence ID" value="MBM3095615.1"/>
    <property type="molecule type" value="Genomic_DNA"/>
</dbReference>
<comment type="subcellular location">
    <subcellularLocation>
        <location evidence="1">Membrane</location>
        <topology evidence="1">Multi-pass membrane protein</topology>
    </subcellularLocation>
</comment>
<feature type="transmembrane region" description="Helical" evidence="5">
    <location>
        <begin position="355"/>
        <end position="386"/>
    </location>
</feature>
<keyword evidence="8" id="KW-1185">Reference proteome</keyword>
<dbReference type="PROSITE" id="PS50801">
    <property type="entry name" value="STAS"/>
    <property type="match status" value="1"/>
</dbReference>
<keyword evidence="2 5" id="KW-0812">Transmembrane</keyword>
<dbReference type="RefSeq" id="WP_203529868.1">
    <property type="nucleotide sequence ID" value="NZ_CP083374.1"/>
</dbReference>
<dbReference type="Pfam" id="PF00916">
    <property type="entry name" value="Sulfate_transp"/>
    <property type="match status" value="1"/>
</dbReference>
<evidence type="ECO:0000313" key="8">
    <source>
        <dbReference type="Proteomes" id="UP000744980"/>
    </source>
</evidence>
<gene>
    <name evidence="7" type="ORF">GFB56_33385</name>
</gene>
<reference evidence="7 8" key="1">
    <citation type="submission" date="2020-01" db="EMBL/GenBank/DDBJ databases">
        <title>Draft genome assembly of Ensifer adhaerens T173.</title>
        <authorList>
            <person name="Craig J.E."/>
            <person name="Stinchcombe J.R."/>
        </authorList>
    </citation>
    <scope>NUCLEOTIDE SEQUENCE [LARGE SCALE GENOMIC DNA]</scope>
    <source>
        <strain evidence="7 8">T173</strain>
    </source>
</reference>
<dbReference type="Proteomes" id="UP000744980">
    <property type="component" value="Unassembled WGS sequence"/>
</dbReference>
<keyword evidence="4 5" id="KW-0472">Membrane</keyword>
<comment type="caution">
    <text evidence="7">The sequence shown here is derived from an EMBL/GenBank/DDBJ whole genome shotgun (WGS) entry which is preliminary data.</text>
</comment>
<evidence type="ECO:0000256" key="4">
    <source>
        <dbReference type="ARBA" id="ARBA00023136"/>
    </source>
</evidence>
<dbReference type="GO" id="GO:0055085">
    <property type="term" value="P:transmembrane transport"/>
    <property type="evidence" value="ECO:0007669"/>
    <property type="project" value="InterPro"/>
</dbReference>
<evidence type="ECO:0000259" key="6">
    <source>
        <dbReference type="PROSITE" id="PS50801"/>
    </source>
</evidence>
<evidence type="ECO:0000256" key="1">
    <source>
        <dbReference type="ARBA" id="ARBA00004141"/>
    </source>
</evidence>
<organism evidence="7 8">
    <name type="scientific">Ensifer canadensis</name>
    <dbReference type="NCBI Taxonomy" id="555315"/>
    <lineage>
        <taxon>Bacteria</taxon>
        <taxon>Pseudomonadati</taxon>
        <taxon>Pseudomonadota</taxon>
        <taxon>Alphaproteobacteria</taxon>
        <taxon>Hyphomicrobiales</taxon>
        <taxon>Rhizobiaceae</taxon>
        <taxon>Sinorhizobium/Ensifer group</taxon>
        <taxon>Ensifer</taxon>
    </lineage>
</organism>
<feature type="transmembrane region" description="Helical" evidence="5">
    <location>
        <begin position="272"/>
        <end position="297"/>
    </location>
</feature>
<evidence type="ECO:0000256" key="5">
    <source>
        <dbReference type="SAM" id="Phobius"/>
    </source>
</evidence>
<name>A0AAW4FWF9_9HYPH</name>
<feature type="transmembrane region" description="Helical" evidence="5">
    <location>
        <begin position="190"/>
        <end position="218"/>
    </location>
</feature>
<feature type="transmembrane region" description="Helical" evidence="5">
    <location>
        <begin position="478"/>
        <end position="498"/>
    </location>
</feature>
<protein>
    <submittedName>
        <fullName evidence="7">STAS domain-containing protein</fullName>
    </submittedName>
</protein>
<feature type="transmembrane region" description="Helical" evidence="5">
    <location>
        <begin position="406"/>
        <end position="436"/>
    </location>
</feature>
<evidence type="ECO:0000313" key="7">
    <source>
        <dbReference type="EMBL" id="MBM3095615.1"/>
    </source>
</evidence>
<dbReference type="CDD" id="cd07042">
    <property type="entry name" value="STAS_SulP_like_sulfate_transporter"/>
    <property type="match status" value="1"/>
</dbReference>
<proteinExistence type="predicted"/>
<dbReference type="InterPro" id="IPR036513">
    <property type="entry name" value="STAS_dom_sf"/>
</dbReference>
<sequence>MGISRHTQTVLTARRPDSAQFSTPTFWNLFTPKLVTVLREGYGWSQFRSDAVAGLTVAIVALPLSMAIAIASGVSPERGLFTAIVGGFLISALGGSRFQIGGPAGAFIVLVAATVHSHGLDGLLLATTLSGVFMLTAGYMRLGTYIKFIPYPVTIGFTAGIAVIIFASQIKELFGLRLSGAEPGELLAKLAALTAAAPTFNFSTLAVAILTISTILALKRLRPGWPGMLLAVAAASLVAAVFSLPVDTIGTRFGGIPRGLPLPSIPAMSNELLLAVLPNAVAFALLGSIESLLSAVVADGMTGRRHRSNCELVAQGLANIASALFGGICATGTIARTATNVRAGAHGPISGMLHASFLLGFMLIAAPLASYVPLSALAGLLTVVAWNMIETQSVVALIRSSRGDALVLLVTFLLVVFRDLTEGIVVGFALGAVLFIDRMSKTIAVEAHTLPLLDDTADEANGGREAYHAEVASDPDTVIYRISGAFFFAAATTVGAILDRIADQRRNFILDCSAVSFLDSTAASVIEGAVHKAGRARVRFFITGASPQARRMLFAHNVRPPRVRYKATIEGALRQIEKEDKPGGT</sequence>
<dbReference type="SUPFAM" id="SSF52091">
    <property type="entry name" value="SpoIIaa-like"/>
    <property type="match status" value="1"/>
</dbReference>
<evidence type="ECO:0000256" key="2">
    <source>
        <dbReference type="ARBA" id="ARBA00022692"/>
    </source>
</evidence>
<dbReference type="InterPro" id="IPR002645">
    <property type="entry name" value="STAS_dom"/>
</dbReference>
<feature type="transmembrane region" description="Helical" evidence="5">
    <location>
        <begin position="225"/>
        <end position="244"/>
    </location>
</feature>